<evidence type="ECO:0000256" key="1">
    <source>
        <dbReference type="ARBA" id="ARBA00022679"/>
    </source>
</evidence>
<proteinExistence type="predicted"/>
<keyword evidence="4" id="KW-1185">Reference proteome</keyword>
<comment type="caution">
    <text evidence="3">The sequence shown here is derived from an EMBL/GenBank/DDBJ whole genome shotgun (WGS) entry which is preliminary data.</text>
</comment>
<evidence type="ECO:0000313" key="4">
    <source>
        <dbReference type="Proteomes" id="UP001500603"/>
    </source>
</evidence>
<dbReference type="CDD" id="cd02440">
    <property type="entry name" value="AdoMet_MTases"/>
    <property type="match status" value="1"/>
</dbReference>
<protein>
    <recommendedName>
        <fullName evidence="2">Methyltransferase type 11 domain-containing protein</fullName>
    </recommendedName>
</protein>
<organism evidence="3 4">
    <name type="scientific">Nocardia callitridis</name>
    <dbReference type="NCBI Taxonomy" id="648753"/>
    <lineage>
        <taxon>Bacteria</taxon>
        <taxon>Bacillati</taxon>
        <taxon>Actinomycetota</taxon>
        <taxon>Actinomycetes</taxon>
        <taxon>Mycobacteriales</taxon>
        <taxon>Nocardiaceae</taxon>
        <taxon>Nocardia</taxon>
    </lineage>
</organism>
<dbReference type="SUPFAM" id="SSF53335">
    <property type="entry name" value="S-adenosyl-L-methionine-dependent methyltransferases"/>
    <property type="match status" value="1"/>
</dbReference>
<dbReference type="InterPro" id="IPR029063">
    <property type="entry name" value="SAM-dependent_MTases_sf"/>
</dbReference>
<dbReference type="EMBL" id="BAABJM010000001">
    <property type="protein sequence ID" value="GAA5046770.1"/>
    <property type="molecule type" value="Genomic_DNA"/>
</dbReference>
<dbReference type="PANTHER" id="PTHR44068">
    <property type="entry name" value="ZGC:194242"/>
    <property type="match status" value="1"/>
</dbReference>
<dbReference type="InterPro" id="IPR050447">
    <property type="entry name" value="Erg6_SMT_methyltransf"/>
</dbReference>
<evidence type="ECO:0000313" key="3">
    <source>
        <dbReference type="EMBL" id="GAA5046770.1"/>
    </source>
</evidence>
<gene>
    <name evidence="3" type="ORF">GCM10023318_12520</name>
</gene>
<accession>A0ABP9K0C5</accession>
<sequence length="248" mass="25457">MAAAAPQGSTAITQAANKIKGERDTIVLLVVAGYDGTMASVRARALSTLAGQLGRPRGVLGKGVAFILNRGNRRAVLGAVDAAQLTAGSSAADVGFGGGVGLAALLDRVGENGTVHGIEISEDMLDRARTRHGAEIASGRIALAKGSLTELPLADNALDAAITVNTVYFVQDLDAAATELARVVRPGGRLVVGIGDPEAMAKAPFTEYGFTLRPVAEVRAALERAGCAVEQRELPNTPIPHHLLIATP</sequence>
<evidence type="ECO:0000259" key="2">
    <source>
        <dbReference type="Pfam" id="PF08241"/>
    </source>
</evidence>
<reference evidence="4" key="1">
    <citation type="journal article" date="2019" name="Int. J. Syst. Evol. Microbiol.">
        <title>The Global Catalogue of Microorganisms (GCM) 10K type strain sequencing project: providing services to taxonomists for standard genome sequencing and annotation.</title>
        <authorList>
            <consortium name="The Broad Institute Genomics Platform"/>
            <consortium name="The Broad Institute Genome Sequencing Center for Infectious Disease"/>
            <person name="Wu L."/>
            <person name="Ma J."/>
        </authorList>
    </citation>
    <scope>NUCLEOTIDE SEQUENCE [LARGE SCALE GENOMIC DNA]</scope>
    <source>
        <strain evidence="4">JCM 18298</strain>
    </source>
</reference>
<dbReference type="PANTHER" id="PTHR44068:SF11">
    <property type="entry name" value="GERANYL DIPHOSPHATE 2-C-METHYLTRANSFERASE"/>
    <property type="match status" value="1"/>
</dbReference>
<keyword evidence="1" id="KW-0808">Transferase</keyword>
<dbReference type="Pfam" id="PF08241">
    <property type="entry name" value="Methyltransf_11"/>
    <property type="match status" value="1"/>
</dbReference>
<dbReference type="Proteomes" id="UP001500603">
    <property type="component" value="Unassembled WGS sequence"/>
</dbReference>
<dbReference type="InterPro" id="IPR013216">
    <property type="entry name" value="Methyltransf_11"/>
</dbReference>
<dbReference type="Gene3D" id="3.40.50.150">
    <property type="entry name" value="Vaccinia Virus protein VP39"/>
    <property type="match status" value="1"/>
</dbReference>
<feature type="domain" description="Methyltransferase type 11" evidence="2">
    <location>
        <begin position="93"/>
        <end position="192"/>
    </location>
</feature>
<name>A0ABP9K0C5_9NOCA</name>